<feature type="compositionally biased region" description="Basic and acidic residues" evidence="1">
    <location>
        <begin position="1"/>
        <end position="10"/>
    </location>
</feature>
<gene>
    <name evidence="2" type="ORF">GIB67_005899</name>
</gene>
<sequence>MKGNDLEREPASPSKVNSSRNGGNHEIINSGQFLNHSSYSLLNHIRFGAAMTLA</sequence>
<feature type="compositionally biased region" description="Polar residues" evidence="1">
    <location>
        <begin position="14"/>
        <end position="29"/>
    </location>
</feature>
<evidence type="ECO:0000256" key="1">
    <source>
        <dbReference type="SAM" id="MobiDB-lite"/>
    </source>
</evidence>
<feature type="region of interest" description="Disordered" evidence="1">
    <location>
        <begin position="1"/>
        <end position="29"/>
    </location>
</feature>
<reference evidence="2 3" key="1">
    <citation type="journal article" date="2020" name="IScience">
        <title>Genome Sequencing of the Endangered Kingdonia uniflora (Circaeasteraceae, Ranunculales) Reveals Potential Mechanisms of Evolutionary Specialization.</title>
        <authorList>
            <person name="Sun Y."/>
            <person name="Deng T."/>
            <person name="Zhang A."/>
            <person name="Moore M.J."/>
            <person name="Landis J.B."/>
            <person name="Lin N."/>
            <person name="Zhang H."/>
            <person name="Zhang X."/>
            <person name="Huang J."/>
            <person name="Zhang X."/>
            <person name="Sun H."/>
            <person name="Wang H."/>
        </authorList>
    </citation>
    <scope>NUCLEOTIDE SEQUENCE [LARGE SCALE GENOMIC DNA]</scope>
    <source>
        <strain evidence="2">TB1705</strain>
        <tissue evidence="2">Leaf</tissue>
    </source>
</reference>
<evidence type="ECO:0000313" key="2">
    <source>
        <dbReference type="EMBL" id="KAF6152245.1"/>
    </source>
</evidence>
<dbReference type="AlphaFoldDB" id="A0A7J7MBH2"/>
<dbReference type="Proteomes" id="UP000541444">
    <property type="component" value="Unassembled WGS sequence"/>
</dbReference>
<proteinExistence type="predicted"/>
<organism evidence="2 3">
    <name type="scientific">Kingdonia uniflora</name>
    <dbReference type="NCBI Taxonomy" id="39325"/>
    <lineage>
        <taxon>Eukaryota</taxon>
        <taxon>Viridiplantae</taxon>
        <taxon>Streptophyta</taxon>
        <taxon>Embryophyta</taxon>
        <taxon>Tracheophyta</taxon>
        <taxon>Spermatophyta</taxon>
        <taxon>Magnoliopsida</taxon>
        <taxon>Ranunculales</taxon>
        <taxon>Circaeasteraceae</taxon>
        <taxon>Kingdonia</taxon>
    </lineage>
</organism>
<keyword evidence="3" id="KW-1185">Reference proteome</keyword>
<comment type="caution">
    <text evidence="2">The sequence shown here is derived from an EMBL/GenBank/DDBJ whole genome shotgun (WGS) entry which is preliminary data.</text>
</comment>
<protein>
    <submittedName>
        <fullName evidence="2">Uncharacterized protein</fullName>
    </submittedName>
</protein>
<name>A0A7J7MBH2_9MAGN</name>
<dbReference type="EMBL" id="JACGCM010001644">
    <property type="protein sequence ID" value="KAF6152245.1"/>
    <property type="molecule type" value="Genomic_DNA"/>
</dbReference>
<accession>A0A7J7MBH2</accession>
<evidence type="ECO:0000313" key="3">
    <source>
        <dbReference type="Proteomes" id="UP000541444"/>
    </source>
</evidence>